<sequence>METEALRLLSSKFKDATIRPGFEYFVPDPTKPSEHQPAEYTKLVESDGLIIVDDIAILLESKSVAMRAQSRTGHFARLKQDLRRMVGDAAEQARRARERIHSDGGLRIRNGDWLDLSFVREIHTVAVSLDDLSGIATVTTDLVEAGLLPDEELPWIVSLHDLRIITELVERPSELVMYLRRRREPDVTRKFHAIDELDFFLYMYRRGLYVEPDPDRVQAELPQLGEPSVSAKRRHKAQPLEFITTETGPLDAWYMSQLGIRQAASPKPTLNANPGILALVDDLARLNAPGWLSVGTTLLEASAATQHQWSEYAEHLCRMTLQDRKAHTATVVGGHTAAASFVLVWATPEFGQSPSAARPRLAAYLRAKKYQLRVARGLVLLFDPPSRKLVDSIFTNDVWAFDEEIEEQVATLKPVAQHSRSVPLARRAGKTRGARKKRR</sequence>
<feature type="region of interest" description="Disordered" evidence="1">
    <location>
        <begin position="420"/>
        <end position="439"/>
    </location>
</feature>
<protein>
    <submittedName>
        <fullName evidence="2">Uncharacterized protein</fullName>
    </submittedName>
</protein>
<keyword evidence="3" id="KW-1185">Reference proteome</keyword>
<feature type="compositionally biased region" description="Basic residues" evidence="1">
    <location>
        <begin position="427"/>
        <end position="439"/>
    </location>
</feature>
<dbReference type="EMBL" id="CP141261">
    <property type="protein sequence ID" value="WRL65508.1"/>
    <property type="molecule type" value="Genomic_DNA"/>
</dbReference>
<gene>
    <name evidence="2" type="ORF">U6N30_07890</name>
</gene>
<dbReference type="Proteomes" id="UP001324287">
    <property type="component" value="Chromosome"/>
</dbReference>
<proteinExistence type="predicted"/>
<organism evidence="2 3">
    <name type="scientific">Blastococcus brunescens</name>
    <dbReference type="NCBI Taxonomy" id="1564165"/>
    <lineage>
        <taxon>Bacteria</taxon>
        <taxon>Bacillati</taxon>
        <taxon>Actinomycetota</taxon>
        <taxon>Actinomycetes</taxon>
        <taxon>Geodermatophilales</taxon>
        <taxon>Geodermatophilaceae</taxon>
        <taxon>Blastococcus</taxon>
    </lineage>
</organism>
<accession>A0ABZ1B6R6</accession>
<evidence type="ECO:0000313" key="3">
    <source>
        <dbReference type="Proteomes" id="UP001324287"/>
    </source>
</evidence>
<dbReference type="RefSeq" id="WP_324276829.1">
    <property type="nucleotide sequence ID" value="NZ_CP141261.1"/>
</dbReference>
<name>A0ABZ1B6R6_9ACTN</name>
<evidence type="ECO:0000313" key="2">
    <source>
        <dbReference type="EMBL" id="WRL65508.1"/>
    </source>
</evidence>
<evidence type="ECO:0000256" key="1">
    <source>
        <dbReference type="SAM" id="MobiDB-lite"/>
    </source>
</evidence>
<reference evidence="2 3" key="1">
    <citation type="submission" date="2023-12" db="EMBL/GenBank/DDBJ databases">
        <title>Blastococcus brunescens sp. nov., an actonobacterium isolated from sandstone collected in sahara desert.</title>
        <authorList>
            <person name="Gtari M."/>
            <person name="Ghodhbane F."/>
        </authorList>
    </citation>
    <scope>NUCLEOTIDE SEQUENCE [LARGE SCALE GENOMIC DNA]</scope>
    <source>
        <strain evidence="2 3">BMG 8361</strain>
    </source>
</reference>